<dbReference type="RefSeq" id="WP_057956441.1">
    <property type="nucleotide sequence ID" value="NZ_KQ556929.1"/>
</dbReference>
<dbReference type="PANTHER" id="PTHR48100:SF1">
    <property type="entry name" value="HISTIDINE PHOSPHATASE FAMILY PROTEIN-RELATED"/>
    <property type="match status" value="1"/>
</dbReference>
<dbReference type="Proteomes" id="UP000051276">
    <property type="component" value="Unassembled WGS sequence"/>
</dbReference>
<dbReference type="PANTHER" id="PTHR48100">
    <property type="entry name" value="BROAD-SPECIFICITY PHOSPHATASE YOR283W-RELATED"/>
    <property type="match status" value="1"/>
</dbReference>
<comment type="caution">
    <text evidence="1">The sequence shown here is derived from an EMBL/GenBank/DDBJ whole genome shotgun (WGS) entry which is preliminary data.</text>
</comment>
<gene>
    <name evidence="1" type="ORF">Ga0074115_11522</name>
    <name evidence="2" type="ORF">Ga0076813_11614</name>
</gene>
<dbReference type="AlphaFoldDB" id="A0A0T5YXG4"/>
<dbReference type="GO" id="GO:0016791">
    <property type="term" value="F:phosphatase activity"/>
    <property type="evidence" value="ECO:0007669"/>
    <property type="project" value="TreeGrafter"/>
</dbReference>
<reference evidence="3 4" key="1">
    <citation type="submission" date="2015-11" db="EMBL/GenBank/DDBJ databases">
        <title>The genome of Candidatus Endoriftia persephone in Ridgeia piscesae and population structure of the North Eastern Pacific vestimentiferan symbionts.</title>
        <authorList>
            <person name="Perez M."/>
            <person name="Juniper K.S."/>
        </authorList>
    </citation>
    <scope>NUCLEOTIDE SEQUENCE [LARGE SCALE GENOMIC DNA]</scope>
    <source>
        <strain evidence="2">Ind10</strain>
        <strain evidence="1">Ind11</strain>
    </source>
</reference>
<dbReference type="EMBL" id="LMXI01000533">
    <property type="protein sequence ID" value="KRT57464.1"/>
    <property type="molecule type" value="Genomic_DNA"/>
</dbReference>
<dbReference type="CDD" id="cd07067">
    <property type="entry name" value="HP_PGM_like"/>
    <property type="match status" value="1"/>
</dbReference>
<dbReference type="GO" id="GO:0005737">
    <property type="term" value="C:cytoplasm"/>
    <property type="evidence" value="ECO:0007669"/>
    <property type="project" value="TreeGrafter"/>
</dbReference>
<proteinExistence type="predicted"/>
<dbReference type="PIRSF" id="PIRSF000709">
    <property type="entry name" value="6PFK_2-Ptase"/>
    <property type="match status" value="1"/>
</dbReference>
<dbReference type="SUPFAM" id="SSF53254">
    <property type="entry name" value="Phosphoglycerate mutase-like"/>
    <property type="match status" value="1"/>
</dbReference>
<evidence type="ECO:0000313" key="2">
    <source>
        <dbReference type="EMBL" id="KRT57464.1"/>
    </source>
</evidence>
<organism evidence="1 4">
    <name type="scientific">endosymbiont of Ridgeia piscesae</name>
    <dbReference type="NCBI Taxonomy" id="54398"/>
    <lineage>
        <taxon>Bacteria</taxon>
        <taxon>Pseudomonadati</taxon>
        <taxon>Pseudomonadota</taxon>
        <taxon>Gammaproteobacteria</taxon>
        <taxon>sulfur-oxidizing symbionts</taxon>
    </lineage>
</organism>
<keyword evidence="4" id="KW-1185">Reference proteome</keyword>
<evidence type="ECO:0000313" key="1">
    <source>
        <dbReference type="EMBL" id="KRT55199.1"/>
    </source>
</evidence>
<dbReference type="STRING" id="54398.Ga0074115_11522"/>
<dbReference type="InterPro" id="IPR050275">
    <property type="entry name" value="PGM_Phosphatase"/>
</dbReference>
<name>A0A0T5YXG4_9GAMM</name>
<accession>A0A0T5YXG4</accession>
<dbReference type="InterPro" id="IPR013078">
    <property type="entry name" value="His_Pase_superF_clade-1"/>
</dbReference>
<dbReference type="SMART" id="SM00855">
    <property type="entry name" value="PGAM"/>
    <property type="match status" value="1"/>
</dbReference>
<dbReference type="OrthoDB" id="9783269at2"/>
<dbReference type="EMBL" id="LDXT01000082">
    <property type="protein sequence ID" value="KRT55199.1"/>
    <property type="molecule type" value="Genomic_DNA"/>
</dbReference>
<sequence length="199" mass="22872">MPEKTTLDLLRHGEPRGGRRYRGQIDDPLSERGWQQMWHAASGDTPWQRIITSPLRRCSEFAQQLSERLAIPMEHDERLMEVGFGSWEGHSSSELRTQLAEKMRHFYHDPVYHRPDGAESLEGFSRRVNAAVTETLEQHPGKHLLIVAHAGVIRTVIARTLRAPLFAMYRMSIPTASISRIQITAERPPTVMFQGRRKL</sequence>
<evidence type="ECO:0000313" key="3">
    <source>
        <dbReference type="Proteomes" id="UP000051276"/>
    </source>
</evidence>
<dbReference type="Gene3D" id="3.40.50.1240">
    <property type="entry name" value="Phosphoglycerate mutase-like"/>
    <property type="match status" value="1"/>
</dbReference>
<dbReference type="InterPro" id="IPR029033">
    <property type="entry name" value="His_PPase_superfam"/>
</dbReference>
<evidence type="ECO:0000313" key="4">
    <source>
        <dbReference type="Proteomes" id="UP000051634"/>
    </source>
</evidence>
<dbReference type="Pfam" id="PF00300">
    <property type="entry name" value="His_Phos_1"/>
    <property type="match status" value="1"/>
</dbReference>
<dbReference type="PATRIC" id="fig|54398.3.peg.2043"/>
<dbReference type="Proteomes" id="UP000051634">
    <property type="component" value="Unassembled WGS sequence"/>
</dbReference>
<protein>
    <submittedName>
        <fullName evidence="1">Broad specificity phosphatase PhoE</fullName>
    </submittedName>
    <submittedName>
        <fullName evidence="2">Putative phosphoglycerate mutase</fullName>
    </submittedName>
</protein>